<evidence type="ECO:0000313" key="11">
    <source>
        <dbReference type="EMBL" id="GBG26104.1"/>
    </source>
</evidence>
<keyword evidence="4" id="KW-0653">Protein transport</keyword>
<comment type="subcellular location">
    <subcellularLocation>
        <location evidence="8">Endomembrane system</location>
        <topology evidence="8">Single-pass type IV membrane protein</topology>
    </subcellularLocation>
    <subcellularLocation>
        <location evidence="1">Golgi apparatus membrane</location>
    </subcellularLocation>
</comment>
<sequence length="141" mass="15610">MKFGKQILARSNGMATYRGSMSQRNDLFGNRAGGNSGAGVAYAEATRNMMEEENNRQTDLLGERVSQLKELSIQINGVVNEDNKLLDGMGSTFGQTNQLMNKTLKNLQVMIDKGGSKHMCYLILFVVAVFLVLYFMLMGRG</sequence>
<dbReference type="CDD" id="cd15853">
    <property type="entry name" value="SNARE_Bet1"/>
    <property type="match status" value="1"/>
</dbReference>
<evidence type="ECO:0000256" key="7">
    <source>
        <dbReference type="ARBA" id="ARBA00023136"/>
    </source>
</evidence>
<gene>
    <name evidence="11" type="ORF">FCC1311_023242</name>
</gene>
<evidence type="ECO:0000256" key="8">
    <source>
        <dbReference type="ARBA" id="ARBA00046280"/>
    </source>
</evidence>
<evidence type="ECO:0000256" key="3">
    <source>
        <dbReference type="ARBA" id="ARBA00022692"/>
    </source>
</evidence>
<protein>
    <submittedName>
        <fullName evidence="11">BET1-like</fullName>
    </submittedName>
</protein>
<evidence type="ECO:0000256" key="4">
    <source>
        <dbReference type="ARBA" id="ARBA00022927"/>
    </source>
</evidence>
<dbReference type="Gene3D" id="1.20.5.110">
    <property type="match status" value="1"/>
</dbReference>
<organism evidence="11 12">
    <name type="scientific">Hondaea fermentalgiana</name>
    <dbReference type="NCBI Taxonomy" id="2315210"/>
    <lineage>
        <taxon>Eukaryota</taxon>
        <taxon>Sar</taxon>
        <taxon>Stramenopiles</taxon>
        <taxon>Bigyra</taxon>
        <taxon>Labyrinthulomycetes</taxon>
        <taxon>Thraustochytrida</taxon>
        <taxon>Thraustochytriidae</taxon>
        <taxon>Hondaea</taxon>
    </lineage>
</organism>
<dbReference type="SUPFAM" id="SSF58038">
    <property type="entry name" value="SNARE fusion complex"/>
    <property type="match status" value="1"/>
</dbReference>
<keyword evidence="2" id="KW-0813">Transport</keyword>
<evidence type="ECO:0000256" key="5">
    <source>
        <dbReference type="ARBA" id="ARBA00022989"/>
    </source>
</evidence>
<comment type="caution">
    <text evidence="11">The sequence shown here is derived from an EMBL/GenBank/DDBJ whole genome shotgun (WGS) entry which is preliminary data.</text>
</comment>
<dbReference type="OrthoDB" id="261831at2759"/>
<evidence type="ECO:0000256" key="9">
    <source>
        <dbReference type="SAM" id="Phobius"/>
    </source>
</evidence>
<dbReference type="InterPro" id="IPR039899">
    <property type="entry name" value="BET1_SNARE"/>
</dbReference>
<dbReference type="InParanoid" id="A0A2R5GE71"/>
<keyword evidence="5 9" id="KW-1133">Transmembrane helix</keyword>
<evidence type="ECO:0000313" key="12">
    <source>
        <dbReference type="Proteomes" id="UP000241890"/>
    </source>
</evidence>
<accession>A0A2R5GE71</accession>
<reference evidence="11 12" key="1">
    <citation type="submission" date="2017-12" db="EMBL/GenBank/DDBJ databases">
        <title>Sequencing, de novo assembly and annotation of complete genome of a new Thraustochytrid species, strain FCC1311.</title>
        <authorList>
            <person name="Sedici K."/>
            <person name="Godart F."/>
            <person name="Aiese Cigliano R."/>
            <person name="Sanseverino W."/>
            <person name="Barakat M."/>
            <person name="Ortet P."/>
            <person name="Marechal E."/>
            <person name="Cagnac O."/>
            <person name="Amato A."/>
        </authorList>
    </citation>
    <scope>NUCLEOTIDE SEQUENCE [LARGE SCALE GENOMIC DNA]</scope>
</reference>
<proteinExistence type="predicted"/>
<dbReference type="PROSITE" id="PS50192">
    <property type="entry name" value="T_SNARE"/>
    <property type="match status" value="1"/>
</dbReference>
<dbReference type="GO" id="GO:0015031">
    <property type="term" value="P:protein transport"/>
    <property type="evidence" value="ECO:0007669"/>
    <property type="project" value="UniProtKB-KW"/>
</dbReference>
<keyword evidence="7 9" id="KW-0472">Membrane</keyword>
<dbReference type="EMBL" id="BEYU01000019">
    <property type="protein sequence ID" value="GBG26104.1"/>
    <property type="molecule type" value="Genomic_DNA"/>
</dbReference>
<evidence type="ECO:0000259" key="10">
    <source>
        <dbReference type="PROSITE" id="PS50192"/>
    </source>
</evidence>
<feature type="domain" description="T-SNARE coiled-coil homology" evidence="10">
    <location>
        <begin position="48"/>
        <end position="110"/>
    </location>
</feature>
<dbReference type="GO" id="GO:0000139">
    <property type="term" value="C:Golgi membrane"/>
    <property type="evidence" value="ECO:0007669"/>
    <property type="project" value="UniProtKB-SubCell"/>
</dbReference>
<dbReference type="Proteomes" id="UP000241890">
    <property type="component" value="Unassembled WGS sequence"/>
</dbReference>
<dbReference type="PANTHER" id="PTHR12791">
    <property type="entry name" value="GOLGI SNARE BET1-RELATED"/>
    <property type="match status" value="1"/>
</dbReference>
<keyword evidence="12" id="KW-1185">Reference proteome</keyword>
<feature type="transmembrane region" description="Helical" evidence="9">
    <location>
        <begin position="119"/>
        <end position="137"/>
    </location>
</feature>
<evidence type="ECO:0000256" key="1">
    <source>
        <dbReference type="ARBA" id="ARBA00004394"/>
    </source>
</evidence>
<dbReference type="AlphaFoldDB" id="A0A2R5GE71"/>
<evidence type="ECO:0000256" key="2">
    <source>
        <dbReference type="ARBA" id="ARBA00022448"/>
    </source>
</evidence>
<keyword evidence="6" id="KW-0333">Golgi apparatus</keyword>
<keyword evidence="3 9" id="KW-0812">Transmembrane</keyword>
<evidence type="ECO:0000256" key="6">
    <source>
        <dbReference type="ARBA" id="ARBA00023034"/>
    </source>
</evidence>
<name>A0A2R5GE71_9STRA</name>
<dbReference type="InterPro" id="IPR000727">
    <property type="entry name" value="T_SNARE_dom"/>
</dbReference>